<sequence>MSSFGTENNRKKIRLEEPLVQCSIHQANRVMLSSPIPADPTYQSSNGWASCDTAPKPRVRPEAESIAEKHKGSLGLLLQLEGQGIYRPPRQKTVESRDYAKENVRKMRQIQTMNRRRKEEEQKKCGEPVKVLPQSEKYKEVSSKLSEHLNQPPPAPRPNSSNYLRAHSRPGTPEISVCGRSPRVSNSQGRSSVASSIQGRSSTASSMQARSSTPLNSRPSTTESVACSVDPSVAESEMMLKKRENVNYIALNARQARYMQQRQSPSVSAVENYQRKQNEKLEHHKRGAVPSYLQSRKKQWEAEEEERRQNIPDPDMPEGHKAMPQKERLETLEVLKQKEKELNNEIQKLPITSATLRARNKKAELETRLVEIEEAIKIFSRQKVFVKIDE</sequence>
<organism evidence="9 10">
    <name type="scientific">Saccoglossus kowalevskii</name>
    <name type="common">Acorn worm</name>
    <dbReference type="NCBI Taxonomy" id="10224"/>
    <lineage>
        <taxon>Eukaryota</taxon>
        <taxon>Metazoa</taxon>
        <taxon>Hemichordata</taxon>
        <taxon>Enteropneusta</taxon>
        <taxon>Harrimaniidae</taxon>
        <taxon>Saccoglossus</taxon>
    </lineage>
</organism>
<evidence type="ECO:0000256" key="5">
    <source>
        <dbReference type="ARBA" id="ARBA00023273"/>
    </source>
</evidence>
<evidence type="ECO:0000313" key="9">
    <source>
        <dbReference type="Proteomes" id="UP000694865"/>
    </source>
</evidence>
<feature type="compositionally biased region" description="Basic and acidic residues" evidence="7">
    <location>
        <begin position="117"/>
        <end position="127"/>
    </location>
</feature>
<dbReference type="RefSeq" id="XP_006816685.1">
    <property type="nucleotide sequence ID" value="XM_006816622.1"/>
</dbReference>
<evidence type="ECO:0000313" key="11">
    <source>
        <dbReference type="RefSeq" id="XP_006816685.1"/>
    </source>
</evidence>
<dbReference type="GeneID" id="100369666"/>
<feature type="region of interest" description="Disordered" evidence="7">
    <location>
        <begin position="278"/>
        <end position="325"/>
    </location>
</feature>
<evidence type="ECO:0000313" key="10">
    <source>
        <dbReference type="RefSeq" id="XP_002734909.1"/>
    </source>
</evidence>
<proteinExistence type="predicted"/>
<reference evidence="10 11" key="1">
    <citation type="submission" date="2025-05" db="UniProtKB">
        <authorList>
            <consortium name="RefSeq"/>
        </authorList>
    </citation>
    <scope>IDENTIFICATION</scope>
    <source>
        <tissue evidence="10 11">Testes</tissue>
    </source>
</reference>
<evidence type="ECO:0000256" key="3">
    <source>
        <dbReference type="ARBA" id="ARBA00022490"/>
    </source>
</evidence>
<evidence type="ECO:0000256" key="1">
    <source>
        <dbReference type="ARBA" id="ARBA00004138"/>
    </source>
</evidence>
<dbReference type="PROSITE" id="PS51665">
    <property type="entry name" value="ENKURIN"/>
    <property type="match status" value="1"/>
</dbReference>
<dbReference type="RefSeq" id="XP_002734909.1">
    <property type="nucleotide sequence ID" value="XM_002734863.2"/>
</dbReference>
<feature type="domain" description="Enkurin" evidence="8">
    <location>
        <begin position="295"/>
        <end position="387"/>
    </location>
</feature>
<feature type="region of interest" description="Disordered" evidence="7">
    <location>
        <begin position="35"/>
        <end position="59"/>
    </location>
</feature>
<keyword evidence="4" id="KW-0206">Cytoskeleton</keyword>
<protein>
    <submittedName>
        <fullName evidence="10">Enkurin domain-containing protein 1-like isoform X1</fullName>
    </submittedName>
    <submittedName>
        <fullName evidence="11">Enkurin domain-containing protein 1-like isoform X2</fullName>
    </submittedName>
</protein>
<gene>
    <name evidence="10 11" type="primary">LOC100369666</name>
</gene>
<feature type="compositionally biased region" description="Basic and acidic residues" evidence="7">
    <location>
        <begin position="136"/>
        <end position="147"/>
    </location>
</feature>
<dbReference type="Proteomes" id="UP000694865">
    <property type="component" value="Unplaced"/>
</dbReference>
<feature type="compositionally biased region" description="Low complexity" evidence="7">
    <location>
        <begin position="200"/>
        <end position="213"/>
    </location>
</feature>
<comment type="subcellular location">
    <subcellularLocation>
        <location evidence="1">Cell projection</location>
        <location evidence="1">Cilium</location>
    </subcellularLocation>
    <subcellularLocation>
        <location evidence="2">Cytoplasm</location>
        <location evidence="2">Cytoskeleton</location>
    </subcellularLocation>
</comment>
<evidence type="ECO:0000256" key="7">
    <source>
        <dbReference type="SAM" id="MobiDB-lite"/>
    </source>
</evidence>
<evidence type="ECO:0000256" key="2">
    <source>
        <dbReference type="ARBA" id="ARBA00004245"/>
    </source>
</evidence>
<feature type="compositionally biased region" description="Polar residues" evidence="7">
    <location>
        <begin position="214"/>
        <end position="225"/>
    </location>
</feature>
<dbReference type="InterPro" id="IPR027012">
    <property type="entry name" value="Enkurin_dom"/>
</dbReference>
<feature type="region of interest" description="Disordered" evidence="7">
    <location>
        <begin position="109"/>
        <end position="232"/>
    </location>
</feature>
<feature type="coiled-coil region" evidence="6">
    <location>
        <begin position="325"/>
        <end position="382"/>
    </location>
</feature>
<dbReference type="PANTHER" id="PTHR21490">
    <property type="entry name" value="ENKURIN-RELATED"/>
    <property type="match status" value="1"/>
</dbReference>
<feature type="compositionally biased region" description="Basic and acidic residues" evidence="7">
    <location>
        <begin position="298"/>
        <end position="310"/>
    </location>
</feature>
<dbReference type="Pfam" id="PF13864">
    <property type="entry name" value="Enkurin"/>
    <property type="match status" value="1"/>
</dbReference>
<keyword evidence="5" id="KW-0966">Cell projection</keyword>
<keyword evidence="6" id="KW-0175">Coiled coil</keyword>
<dbReference type="PANTHER" id="PTHR21490:SF2">
    <property type="entry name" value="ENKURIN DOMAIN-CONTAINING PROTEIN 1"/>
    <property type="match status" value="1"/>
</dbReference>
<accession>A0ABM0GQ73</accession>
<evidence type="ECO:0000256" key="6">
    <source>
        <dbReference type="SAM" id="Coils"/>
    </source>
</evidence>
<name>A0ABM0GQ73_SACKO</name>
<keyword evidence="3" id="KW-0963">Cytoplasm</keyword>
<evidence type="ECO:0000256" key="4">
    <source>
        <dbReference type="ARBA" id="ARBA00023212"/>
    </source>
</evidence>
<dbReference type="InterPro" id="IPR052102">
    <property type="entry name" value="Enkurin_domain-protein"/>
</dbReference>
<evidence type="ECO:0000259" key="8">
    <source>
        <dbReference type="PROSITE" id="PS51665"/>
    </source>
</evidence>
<feature type="compositionally biased region" description="Polar residues" evidence="7">
    <location>
        <begin position="183"/>
        <end position="199"/>
    </location>
</feature>
<keyword evidence="9" id="KW-1185">Reference proteome</keyword>